<reference evidence="7 8" key="1">
    <citation type="journal article" date="2015" name="Nature">
        <title>rRNA introns, odd ribosomes, and small enigmatic genomes across a large radiation of phyla.</title>
        <authorList>
            <person name="Brown C.T."/>
            <person name="Hug L.A."/>
            <person name="Thomas B.C."/>
            <person name="Sharon I."/>
            <person name="Castelle C.J."/>
            <person name="Singh A."/>
            <person name="Wilkins M.J."/>
            <person name="Williams K.H."/>
            <person name="Banfield J.F."/>
        </authorList>
    </citation>
    <scope>NUCLEOTIDE SEQUENCE [LARGE SCALE GENOMIC DNA]</scope>
</reference>
<dbReference type="GO" id="GO:0004519">
    <property type="term" value="F:endonuclease activity"/>
    <property type="evidence" value="ECO:0007669"/>
    <property type="project" value="UniProtKB-KW"/>
</dbReference>
<dbReference type="GO" id="GO:0006298">
    <property type="term" value="P:mismatch repair"/>
    <property type="evidence" value="ECO:0007669"/>
    <property type="project" value="InterPro"/>
</dbReference>
<proteinExistence type="inferred from homology"/>
<comment type="caution">
    <text evidence="7">The sequence shown here is derived from an EMBL/GenBank/DDBJ whole genome shotgun (WGS) entry which is preliminary data.</text>
</comment>
<sequence length="360" mass="42023">MSYCKKCPYCGIDFVTNDRRAVFCSRHCARIVTNTKRYSLAREKLEQRLCRTCGKSLALTKALPSSQQKYCGNSCATTAKWTRPSYRFHQSQVHSTGRHFYWHVCLQCGQSFGNYIKTSISKFCSVKCKNRHQISRRLATCAYCGKNFVTLNRPKRGKFCSCRCYTLKRQAMSKETYLPSPQPKRVCLRCGKNFFDYKHPYTLLRKFCSVKCARQYAFADSAARQRMRKIRLLHVFPVKDTKIEVALQDELRKRGIKFVTHISLIICQPDIFLPEARLVVFADGDYWHGCPIHYPIPTKRQQEYIDRDSYQVAYLTRLGYRVLRFWEHEIKKDVVACVDRIVNVAAGVTSKFGQNRLIQI</sequence>
<keyword evidence="1" id="KW-0540">Nuclease</keyword>
<accession>A0A0G1YIA1</accession>
<evidence type="ECO:0000256" key="2">
    <source>
        <dbReference type="ARBA" id="ARBA00022759"/>
    </source>
</evidence>
<dbReference type="AlphaFoldDB" id="A0A0G1YIA1"/>
<dbReference type="STRING" id="1618665.UY55_C0005G0035"/>
<evidence type="ECO:0000313" key="7">
    <source>
        <dbReference type="EMBL" id="KKW14687.1"/>
    </source>
</evidence>
<dbReference type="InterPro" id="IPR004603">
    <property type="entry name" value="DNA_mismatch_endonuc_vsr"/>
</dbReference>
<name>A0A0G1YIA1_9BACT</name>
<keyword evidence="2 7" id="KW-0255">Endonuclease</keyword>
<evidence type="ECO:0000256" key="4">
    <source>
        <dbReference type="ARBA" id="ARBA00022801"/>
    </source>
</evidence>
<dbReference type="Pfam" id="PF03852">
    <property type="entry name" value="Vsr"/>
    <property type="match status" value="1"/>
</dbReference>
<evidence type="ECO:0000256" key="6">
    <source>
        <dbReference type="ARBA" id="ARBA00029466"/>
    </source>
</evidence>
<organism evidence="7 8">
    <name type="scientific">Candidatus Jorgensenbacteria bacterium GW2011_GWB1_50_10</name>
    <dbReference type="NCBI Taxonomy" id="1618665"/>
    <lineage>
        <taxon>Bacteria</taxon>
        <taxon>Candidatus Joergenseniibacteriota</taxon>
    </lineage>
</organism>
<gene>
    <name evidence="7" type="ORF">UY55_C0005G0035</name>
</gene>
<keyword evidence="3" id="KW-0227">DNA damage</keyword>
<dbReference type="EMBL" id="LCQK01000005">
    <property type="protein sequence ID" value="KKW14687.1"/>
    <property type="molecule type" value="Genomic_DNA"/>
</dbReference>
<evidence type="ECO:0000256" key="3">
    <source>
        <dbReference type="ARBA" id="ARBA00022763"/>
    </source>
</evidence>
<evidence type="ECO:0000313" key="8">
    <source>
        <dbReference type="Proteomes" id="UP000034224"/>
    </source>
</evidence>
<comment type="similarity">
    <text evidence="6">Belongs to the Vsr family.</text>
</comment>
<protein>
    <submittedName>
        <fullName evidence="7">Mismatch endonuclease Vsr protein</fullName>
    </submittedName>
</protein>
<keyword evidence="4" id="KW-0378">Hydrolase</keyword>
<dbReference type="Proteomes" id="UP000034224">
    <property type="component" value="Unassembled WGS sequence"/>
</dbReference>
<dbReference type="GO" id="GO:0016787">
    <property type="term" value="F:hydrolase activity"/>
    <property type="evidence" value="ECO:0007669"/>
    <property type="project" value="UniProtKB-KW"/>
</dbReference>
<dbReference type="Gene3D" id="3.40.960.10">
    <property type="entry name" value="VSR Endonuclease"/>
    <property type="match status" value="1"/>
</dbReference>
<dbReference type="InterPro" id="IPR011335">
    <property type="entry name" value="Restrct_endonuc-II-like"/>
</dbReference>
<dbReference type="SUPFAM" id="SSF52980">
    <property type="entry name" value="Restriction endonuclease-like"/>
    <property type="match status" value="1"/>
</dbReference>
<evidence type="ECO:0000256" key="5">
    <source>
        <dbReference type="ARBA" id="ARBA00023204"/>
    </source>
</evidence>
<keyword evidence="5" id="KW-0234">DNA repair</keyword>
<evidence type="ECO:0000256" key="1">
    <source>
        <dbReference type="ARBA" id="ARBA00022722"/>
    </source>
</evidence>